<reference evidence="6" key="1">
    <citation type="journal article" date="2019" name="Int. J. Syst. Evol. Microbiol.">
        <title>The Global Catalogue of Microorganisms (GCM) 10K type strain sequencing project: providing services to taxonomists for standard genome sequencing and annotation.</title>
        <authorList>
            <consortium name="The Broad Institute Genomics Platform"/>
            <consortium name="The Broad Institute Genome Sequencing Center for Infectious Disease"/>
            <person name="Wu L."/>
            <person name="Ma J."/>
        </authorList>
    </citation>
    <scope>NUCLEOTIDE SEQUENCE [LARGE SCALE GENOMIC DNA]</scope>
    <source>
        <strain evidence="6">JCM 4737</strain>
    </source>
</reference>
<feature type="region of interest" description="Disordered" evidence="2">
    <location>
        <begin position="1"/>
        <end position="46"/>
    </location>
</feature>
<feature type="domain" description="Gfo/Idh/MocA-like oxidoreductase N-terminal" evidence="3">
    <location>
        <begin position="46"/>
        <end position="157"/>
    </location>
</feature>
<dbReference type="Gene3D" id="3.40.50.720">
    <property type="entry name" value="NAD(P)-binding Rossmann-like Domain"/>
    <property type="match status" value="1"/>
</dbReference>
<evidence type="ECO:0000259" key="4">
    <source>
        <dbReference type="Pfam" id="PF22725"/>
    </source>
</evidence>
<name>A0ABQ3DDR3_9ACTN</name>
<protein>
    <submittedName>
        <fullName evidence="5">Oxidoreductase</fullName>
    </submittedName>
</protein>
<evidence type="ECO:0000259" key="3">
    <source>
        <dbReference type="Pfam" id="PF01408"/>
    </source>
</evidence>
<comment type="caution">
    <text evidence="5">The sequence shown here is derived from an EMBL/GenBank/DDBJ whole genome shotgun (WGS) entry which is preliminary data.</text>
</comment>
<dbReference type="Pfam" id="PF22725">
    <property type="entry name" value="GFO_IDH_MocA_C3"/>
    <property type="match status" value="1"/>
</dbReference>
<evidence type="ECO:0000313" key="6">
    <source>
        <dbReference type="Proteomes" id="UP000599437"/>
    </source>
</evidence>
<proteinExistence type="predicted"/>
<dbReference type="EMBL" id="BMVO01000001">
    <property type="protein sequence ID" value="GHA85344.1"/>
    <property type="molecule type" value="Genomic_DNA"/>
</dbReference>
<dbReference type="Gene3D" id="3.30.360.10">
    <property type="entry name" value="Dihydrodipicolinate Reductase, domain 2"/>
    <property type="match status" value="1"/>
</dbReference>
<dbReference type="InterPro" id="IPR036291">
    <property type="entry name" value="NAD(P)-bd_dom_sf"/>
</dbReference>
<dbReference type="PANTHER" id="PTHR43818">
    <property type="entry name" value="BCDNA.GH03377"/>
    <property type="match status" value="1"/>
</dbReference>
<keyword evidence="1" id="KW-0560">Oxidoreductase</keyword>
<dbReference type="Proteomes" id="UP000599437">
    <property type="component" value="Unassembled WGS sequence"/>
</dbReference>
<dbReference type="Pfam" id="PF01408">
    <property type="entry name" value="GFO_IDH_MocA"/>
    <property type="match status" value="1"/>
</dbReference>
<keyword evidence="6" id="KW-1185">Reference proteome</keyword>
<dbReference type="InterPro" id="IPR000683">
    <property type="entry name" value="Gfo/Idh/MocA-like_OxRdtase_N"/>
</dbReference>
<evidence type="ECO:0000256" key="2">
    <source>
        <dbReference type="SAM" id="MobiDB-lite"/>
    </source>
</evidence>
<dbReference type="InterPro" id="IPR050463">
    <property type="entry name" value="Gfo/Idh/MocA_oxidrdct_glycsds"/>
</dbReference>
<feature type="domain" description="GFO/IDH/MocA-like oxidoreductase" evidence="4">
    <location>
        <begin position="202"/>
        <end position="282"/>
    </location>
</feature>
<evidence type="ECO:0000313" key="5">
    <source>
        <dbReference type="EMBL" id="GHA85344.1"/>
    </source>
</evidence>
<evidence type="ECO:0000256" key="1">
    <source>
        <dbReference type="ARBA" id="ARBA00023002"/>
    </source>
</evidence>
<dbReference type="SUPFAM" id="SSF55347">
    <property type="entry name" value="Glyceraldehyde-3-phosphate dehydrogenase-like, C-terminal domain"/>
    <property type="match status" value="1"/>
</dbReference>
<gene>
    <name evidence="5" type="ORF">GCM10010346_04860</name>
</gene>
<organism evidence="5 6">
    <name type="scientific">Streptomyces chryseus</name>
    <dbReference type="NCBI Taxonomy" id="68186"/>
    <lineage>
        <taxon>Bacteria</taxon>
        <taxon>Bacillati</taxon>
        <taxon>Actinomycetota</taxon>
        <taxon>Actinomycetes</taxon>
        <taxon>Kitasatosporales</taxon>
        <taxon>Streptomycetaceae</taxon>
        <taxon>Streptomyces</taxon>
    </lineage>
</organism>
<sequence length="336" mass="33700">MPAAVYDGRPARTRGGPPRPGHTDGMSESLIRPAPSTAPGPTPRTRVGLLGTGPWAAGTHAPALAAHPGTDFAGVWGRRPEAAAALAAAHGTTAYDDVDALFAACDAVAIALPPDVQAPLAARAAAAGCHLLLDKPLATTVAGAREVVDAAAKAGVASVVFCTLRFAPGTAEWIAAQAAAGGWFTAHARWLGALYSPDADSPYAASPWRGEKGALWDVGPHALSVLLPVLGDVTSTTATRGPGDTVHLVLRHTSQASSTVTLSLSAPVGAAGAAVELRGTAGLAGMPSWGDGVTSFGAAVDALLRAVRTGEPHPCDAAFGLRLTEILADAQARLDG</sequence>
<dbReference type="SUPFAM" id="SSF51735">
    <property type="entry name" value="NAD(P)-binding Rossmann-fold domains"/>
    <property type="match status" value="1"/>
</dbReference>
<dbReference type="PANTHER" id="PTHR43818:SF11">
    <property type="entry name" value="BCDNA.GH03377"/>
    <property type="match status" value="1"/>
</dbReference>
<accession>A0ABQ3DDR3</accession>
<dbReference type="InterPro" id="IPR055170">
    <property type="entry name" value="GFO_IDH_MocA-like_dom"/>
</dbReference>